<dbReference type="KEGG" id="mdn:JT25_004020"/>
<keyword evidence="4 6" id="KW-0378">Hydrolase</keyword>
<reference evidence="6 7" key="1">
    <citation type="journal article" date="2015" name="Environ. Microbiol.">
        <title>Methane oxidation coupled to nitrate reduction under hypoxia by the Gammaproteobacterium Methylomonas denitrificans, sp. nov. type strain FJG1.</title>
        <authorList>
            <person name="Kits K.D."/>
            <person name="Klotz M.G."/>
            <person name="Stein L.Y."/>
        </authorList>
    </citation>
    <scope>NUCLEOTIDE SEQUENCE [LARGE SCALE GENOMIC DNA]</scope>
    <source>
        <strain evidence="6 7">FJG1</strain>
    </source>
</reference>
<dbReference type="PANTHER" id="PTHR43222:SF11">
    <property type="entry name" value="PHOSPHATASE NUDJ"/>
    <property type="match status" value="1"/>
</dbReference>
<comment type="similarity">
    <text evidence="1 4">Belongs to the Nudix hydrolase family. NudJ subfamily.</text>
</comment>
<dbReference type="GO" id="GO:0017111">
    <property type="term" value="F:ribonucleoside triphosphate phosphatase activity"/>
    <property type="evidence" value="ECO:0007669"/>
    <property type="project" value="InterPro"/>
</dbReference>
<dbReference type="EMBL" id="CP014476">
    <property type="protein sequence ID" value="AMK75660.1"/>
    <property type="molecule type" value="Genomic_DNA"/>
</dbReference>
<dbReference type="STRING" id="1538553.JT25_004020"/>
<dbReference type="AlphaFoldDB" id="A0A140E5I6"/>
<dbReference type="EC" id="3.6.1.-" evidence="4"/>
<dbReference type="RefSeq" id="WP_036278389.1">
    <property type="nucleotide sequence ID" value="NZ_CP014476.1"/>
</dbReference>
<keyword evidence="7" id="KW-1185">Reference proteome</keyword>
<dbReference type="InterPro" id="IPR015797">
    <property type="entry name" value="NUDIX_hydrolase-like_dom_sf"/>
</dbReference>
<evidence type="ECO:0000313" key="6">
    <source>
        <dbReference type="EMBL" id="AMK75660.1"/>
    </source>
</evidence>
<organism evidence="6 7">
    <name type="scientific">Methylomonas denitrificans</name>
    <dbReference type="NCBI Taxonomy" id="1538553"/>
    <lineage>
        <taxon>Bacteria</taxon>
        <taxon>Pseudomonadati</taxon>
        <taxon>Pseudomonadota</taxon>
        <taxon>Gammaproteobacteria</taxon>
        <taxon>Methylococcales</taxon>
        <taxon>Methylococcaceae</taxon>
        <taxon>Methylomonas</taxon>
    </lineage>
</organism>
<feature type="domain" description="Nudix hydrolase" evidence="5">
    <location>
        <begin position="2"/>
        <end position="134"/>
    </location>
</feature>
<comment type="cofactor">
    <cofactor evidence="4">
        <name>Mg(2+)</name>
        <dbReference type="ChEBI" id="CHEBI:18420"/>
    </cofactor>
</comment>
<dbReference type="Pfam" id="PF00293">
    <property type="entry name" value="NUDIX"/>
    <property type="match status" value="1"/>
</dbReference>
<keyword evidence="4" id="KW-0460">Magnesium</keyword>
<evidence type="ECO:0000256" key="4">
    <source>
        <dbReference type="RuleBase" id="RU364043"/>
    </source>
</evidence>
<dbReference type="Gene3D" id="3.90.79.10">
    <property type="entry name" value="Nucleoside Triphosphate Pyrophosphohydrolase"/>
    <property type="match status" value="1"/>
</dbReference>
<dbReference type="InterPro" id="IPR033713">
    <property type="entry name" value="NudJ"/>
</dbReference>
<dbReference type="InterPro" id="IPR000086">
    <property type="entry name" value="NUDIX_hydrolase_dom"/>
</dbReference>
<proteinExistence type="inferred from homology"/>
<dbReference type="PROSITE" id="PS51462">
    <property type="entry name" value="NUDIX"/>
    <property type="match status" value="1"/>
</dbReference>
<dbReference type="GO" id="GO:0017110">
    <property type="term" value="F:nucleoside diphosphate phosphatase activity"/>
    <property type="evidence" value="ECO:0007669"/>
    <property type="project" value="InterPro"/>
</dbReference>
<dbReference type="PANTHER" id="PTHR43222">
    <property type="entry name" value="NUDIX HYDROLASE 23"/>
    <property type="match status" value="1"/>
</dbReference>
<dbReference type="CDD" id="cd03675">
    <property type="entry name" value="NUDIX_Hydrolase"/>
    <property type="match status" value="1"/>
</dbReference>
<gene>
    <name evidence="4" type="primary">nudJ</name>
    <name evidence="6" type="ORF">JT25_004020</name>
</gene>
<evidence type="ECO:0000259" key="5">
    <source>
        <dbReference type="PROSITE" id="PS51462"/>
    </source>
</evidence>
<dbReference type="GO" id="GO:0004787">
    <property type="term" value="F:thiamine diphosphate phosphatase activity"/>
    <property type="evidence" value="ECO:0007669"/>
    <property type="project" value="InterPro"/>
</dbReference>
<evidence type="ECO:0000313" key="7">
    <source>
        <dbReference type="Proteomes" id="UP000030512"/>
    </source>
</evidence>
<dbReference type="OrthoDB" id="8594221at2"/>
<evidence type="ECO:0000256" key="1">
    <source>
        <dbReference type="ARBA" id="ARBA00007608"/>
    </source>
</evidence>
<name>A0A140E5I6_9GAMM</name>
<evidence type="ECO:0000256" key="2">
    <source>
        <dbReference type="ARBA" id="ARBA00011245"/>
    </source>
</evidence>
<evidence type="ECO:0000256" key="3">
    <source>
        <dbReference type="ARBA" id="ARBA00015552"/>
    </source>
</evidence>
<comment type="subunit">
    <text evidence="2 4">Monomer.</text>
</comment>
<dbReference type="Proteomes" id="UP000030512">
    <property type="component" value="Chromosome"/>
</dbReference>
<accession>A0A140E5I6</accession>
<dbReference type="SUPFAM" id="SSF55811">
    <property type="entry name" value="Nudix"/>
    <property type="match status" value="1"/>
</dbReference>
<protein>
    <recommendedName>
        <fullName evidence="3 4">Phosphatase NudJ</fullName>
        <ecNumber evidence="4">3.6.1.-</ecNumber>
    </recommendedName>
</protein>
<sequence length="151" mass="17509">MVWKPHVTVAAVIEKDGRFLLVEETTARGLAFNQPAGHLEEGEDLISAVKREVWEETAWQFEPEALIATQLWRRNPHMPSFVRFCFSGTVNNHDPEQPLDDGIIDTHWLSRNEIYAKRQQLRSPLVLTTVDEYLKGHRYPLTILQSFIDLE</sequence>